<keyword evidence="11" id="KW-1185">Reference proteome</keyword>
<dbReference type="PRINTS" id="PR00380">
    <property type="entry name" value="KINESINHEAVY"/>
</dbReference>
<evidence type="ECO:0000256" key="8">
    <source>
        <dbReference type="SAM" id="MobiDB-lite"/>
    </source>
</evidence>
<dbReference type="Proteomes" id="UP000187209">
    <property type="component" value="Unassembled WGS sequence"/>
</dbReference>
<evidence type="ECO:0000256" key="3">
    <source>
        <dbReference type="ARBA" id="ARBA00022840"/>
    </source>
</evidence>
<dbReference type="SUPFAM" id="SSF52540">
    <property type="entry name" value="P-loop containing nucleoside triphosphate hydrolases"/>
    <property type="match status" value="1"/>
</dbReference>
<dbReference type="InterPro" id="IPR027417">
    <property type="entry name" value="P-loop_NTPase"/>
</dbReference>
<keyword evidence="4" id="KW-0175">Coiled coil</keyword>
<dbReference type="EMBL" id="MPUH01000486">
    <property type="protein sequence ID" value="OMJ79119.1"/>
    <property type="molecule type" value="Genomic_DNA"/>
</dbReference>
<gene>
    <name evidence="10" type="ORF">SteCoe_20907</name>
</gene>
<evidence type="ECO:0000256" key="6">
    <source>
        <dbReference type="PROSITE-ProRule" id="PRU00283"/>
    </source>
</evidence>
<dbReference type="GO" id="GO:0008017">
    <property type="term" value="F:microtubule binding"/>
    <property type="evidence" value="ECO:0007669"/>
    <property type="project" value="InterPro"/>
</dbReference>
<reference evidence="10 11" key="1">
    <citation type="submission" date="2016-11" db="EMBL/GenBank/DDBJ databases">
        <title>The macronuclear genome of Stentor coeruleus: a giant cell with tiny introns.</title>
        <authorList>
            <person name="Slabodnick M."/>
            <person name="Ruby J.G."/>
            <person name="Reiff S.B."/>
            <person name="Swart E.C."/>
            <person name="Gosai S."/>
            <person name="Prabakaran S."/>
            <person name="Witkowska E."/>
            <person name="Larue G.E."/>
            <person name="Fisher S."/>
            <person name="Freeman R.M."/>
            <person name="Gunawardena J."/>
            <person name="Chu W."/>
            <person name="Stover N.A."/>
            <person name="Gregory B.D."/>
            <person name="Nowacki M."/>
            <person name="Derisi J."/>
            <person name="Roy S.W."/>
            <person name="Marshall W.F."/>
            <person name="Sood P."/>
        </authorList>
    </citation>
    <scope>NUCLEOTIDE SEQUENCE [LARGE SCALE GENOMIC DNA]</scope>
    <source>
        <strain evidence="10">WM001</strain>
    </source>
</reference>
<dbReference type="AlphaFoldDB" id="A0A1R2BQK9"/>
<dbReference type="FunFam" id="3.40.850.10:FF:000056">
    <property type="entry name" value="Kinesin-like protein"/>
    <property type="match status" value="1"/>
</dbReference>
<name>A0A1R2BQK9_9CILI</name>
<feature type="domain" description="Kinesin motor" evidence="9">
    <location>
        <begin position="6"/>
        <end position="339"/>
    </location>
</feature>
<proteinExistence type="inferred from homology"/>
<dbReference type="InterPro" id="IPR027640">
    <property type="entry name" value="Kinesin-like_fam"/>
</dbReference>
<evidence type="ECO:0000313" key="10">
    <source>
        <dbReference type="EMBL" id="OMJ79119.1"/>
    </source>
</evidence>
<keyword evidence="5 6" id="KW-0505">Motor protein</keyword>
<evidence type="ECO:0000259" key="9">
    <source>
        <dbReference type="PROSITE" id="PS50067"/>
    </source>
</evidence>
<dbReference type="InterPro" id="IPR019821">
    <property type="entry name" value="Kinesin_motor_CS"/>
</dbReference>
<evidence type="ECO:0000256" key="5">
    <source>
        <dbReference type="ARBA" id="ARBA00023175"/>
    </source>
</evidence>
<dbReference type="PROSITE" id="PS50067">
    <property type="entry name" value="KINESIN_MOTOR_2"/>
    <property type="match status" value="1"/>
</dbReference>
<dbReference type="InterPro" id="IPR036961">
    <property type="entry name" value="Kinesin_motor_dom_sf"/>
</dbReference>
<dbReference type="PANTHER" id="PTHR47968">
    <property type="entry name" value="CENTROMERE PROTEIN E"/>
    <property type="match status" value="1"/>
</dbReference>
<evidence type="ECO:0000256" key="7">
    <source>
        <dbReference type="RuleBase" id="RU000394"/>
    </source>
</evidence>
<keyword evidence="3 6" id="KW-0067">ATP-binding</keyword>
<dbReference type="PROSITE" id="PS00411">
    <property type="entry name" value="KINESIN_MOTOR_1"/>
    <property type="match status" value="1"/>
</dbReference>
<protein>
    <recommendedName>
        <fullName evidence="7">Kinesin-like protein</fullName>
    </recommendedName>
</protein>
<evidence type="ECO:0000256" key="4">
    <source>
        <dbReference type="ARBA" id="ARBA00023054"/>
    </source>
</evidence>
<dbReference type="GO" id="GO:0005524">
    <property type="term" value="F:ATP binding"/>
    <property type="evidence" value="ECO:0007669"/>
    <property type="project" value="UniProtKB-UniRule"/>
</dbReference>
<comment type="similarity">
    <text evidence="6 7">Belongs to the TRAFAC class myosin-kinesin ATPase superfamily. Kinesin family.</text>
</comment>
<organism evidence="10 11">
    <name type="scientific">Stentor coeruleus</name>
    <dbReference type="NCBI Taxonomy" id="5963"/>
    <lineage>
        <taxon>Eukaryota</taxon>
        <taxon>Sar</taxon>
        <taxon>Alveolata</taxon>
        <taxon>Ciliophora</taxon>
        <taxon>Postciliodesmatophora</taxon>
        <taxon>Heterotrichea</taxon>
        <taxon>Heterotrichida</taxon>
        <taxon>Stentoridae</taxon>
        <taxon>Stentor</taxon>
    </lineage>
</organism>
<dbReference type="InterPro" id="IPR001752">
    <property type="entry name" value="Kinesin_motor_dom"/>
</dbReference>
<dbReference type="PANTHER" id="PTHR47968:SF13">
    <property type="entry name" value="KINESIN-LIKE PROTEIN KIF19 ISOFORM X1"/>
    <property type="match status" value="1"/>
</dbReference>
<dbReference type="GO" id="GO:0003777">
    <property type="term" value="F:microtubule motor activity"/>
    <property type="evidence" value="ECO:0007669"/>
    <property type="project" value="InterPro"/>
</dbReference>
<dbReference type="Pfam" id="PF00225">
    <property type="entry name" value="Kinesin"/>
    <property type="match status" value="1"/>
</dbReference>
<evidence type="ECO:0000313" key="11">
    <source>
        <dbReference type="Proteomes" id="UP000187209"/>
    </source>
</evidence>
<keyword evidence="1 7" id="KW-0493">Microtubule</keyword>
<feature type="binding site" evidence="6">
    <location>
        <begin position="97"/>
        <end position="104"/>
    </location>
    <ligand>
        <name>ATP</name>
        <dbReference type="ChEBI" id="CHEBI:30616"/>
    </ligand>
</feature>
<dbReference type="OrthoDB" id="3176171at2759"/>
<feature type="compositionally biased region" description="Basic residues" evidence="8">
    <location>
        <begin position="707"/>
        <end position="721"/>
    </location>
</feature>
<feature type="region of interest" description="Disordered" evidence="8">
    <location>
        <begin position="698"/>
        <end position="721"/>
    </location>
</feature>
<dbReference type="GO" id="GO:0007018">
    <property type="term" value="P:microtubule-based movement"/>
    <property type="evidence" value="ECO:0007669"/>
    <property type="project" value="InterPro"/>
</dbReference>
<comment type="caution">
    <text evidence="10">The sequence shown here is derived from an EMBL/GenBank/DDBJ whole genome shotgun (WGS) entry which is preliminary data.</text>
</comment>
<accession>A0A1R2BQK9</accession>
<dbReference type="Gene3D" id="3.40.850.10">
    <property type="entry name" value="Kinesin motor domain"/>
    <property type="match status" value="1"/>
</dbReference>
<keyword evidence="2 6" id="KW-0547">Nucleotide-binding</keyword>
<evidence type="ECO:0000256" key="2">
    <source>
        <dbReference type="ARBA" id="ARBA00022741"/>
    </source>
</evidence>
<evidence type="ECO:0000256" key="1">
    <source>
        <dbReference type="ARBA" id="ARBA00022701"/>
    </source>
</evidence>
<dbReference type="SMART" id="SM00129">
    <property type="entry name" value="KISc"/>
    <property type="match status" value="1"/>
</dbReference>
<dbReference type="GO" id="GO:0005874">
    <property type="term" value="C:microtubule"/>
    <property type="evidence" value="ECO:0007669"/>
    <property type="project" value="UniProtKB-KW"/>
</dbReference>
<sequence>MSDEANMLVAIRIRPLNSKEVSNNDRDVTRVEDTLLIILDMSDFEEKKNLLHRSREQRYVFDKIFKDAPNEEVFSKTVVELIHPALRGINACVFAYGPTGSGKTYTMLGSQDDPGIAILTIREMFNQIEMDLDKLYDIKISYVEIYNEAIRDLLNPSNNYLDLRDDPLRGVVIAGVTEFSAESTEQVMNLLSTGNKRRTTEATNANQTSSRSHAIFQVTLSQRDRIQATEVNIYQGKLSLIDLAGSERGTVTENRGIRLLEGAKINRSLLALANCINALGDKSKKGFFVPYRDSKLTRMLKDSLGGNCRTVMISNISPAASQFEESVNTLKYASRAKNIKYKVSANKKLVALHIAEYKNIISDLRNEIESLKVQLGKGLAYPSENECKCSCGRLQDDLEMKKLQADIFENFQERIQLRRALLELEEQNALNILEIKRRQAEVVVWKKEEENKELPKYEEGRPLSAVPSHIRKEFKDIQLLKASTDKNNKRKKMMLVQLQENMSRGKAIRGSIESKIKFQEKRDFLELLIKTHILEQTNVELELQLLIQEKTIMDLQSLIMAQKRMLEENGFDDGSSLWAEVEEIVPPMEKDILEEVTEEELQMRGYDINAPIDEDEEIAFDKDDEDFETSEMLLATSKVSADIDGNEDRGFMLKGKSLIKKQEAEVKVKNDPIPVKFEPAPAGMGLMINGKIIEDGLNTKSLQQVKPSKHTKKVNNPRKKK</sequence>